<keyword evidence="2" id="KW-1185">Reference proteome</keyword>
<protein>
    <submittedName>
        <fullName evidence="1">Uncharacterized protein</fullName>
    </submittedName>
</protein>
<dbReference type="EMBL" id="MU971351">
    <property type="protein sequence ID" value="KAK9238911.1"/>
    <property type="molecule type" value="Genomic_DNA"/>
</dbReference>
<proteinExistence type="predicted"/>
<evidence type="ECO:0000313" key="2">
    <source>
        <dbReference type="Proteomes" id="UP001433508"/>
    </source>
</evidence>
<dbReference type="Proteomes" id="UP001433508">
    <property type="component" value="Unassembled WGS sequence"/>
</dbReference>
<gene>
    <name evidence="1" type="ORF">V1525DRAFT_399852</name>
</gene>
<name>A0ACC3T5M1_LIPKO</name>
<accession>A0ACC3T5M1</accession>
<sequence>MRPTCASHRRVRRYYCPVLHISQKIIVCSRLDNELLYRHTNLTKPRSQHAASVVSTISTPSMAYPTPLCAVSRQLSPTVSILSTPFTRVGLFQMGARSTFISLPASNSVIVIAPVPYGEDSAAIVGTRDVRFLIAPDFEHHMALKSWKDKYPSAKIIGVQGLRNHKAPAGVHVDYEISLANKVISPSEAGIEDPELNEVFKFVYFPSHQNKELIMYYIPTKTLIEADLLLNLPALEQYSKSPTNPRSGFTRLFNVFNPDSPWHRRLLGSVLKDKAAAKIGLNAIQSLDYETIIPCHGDVITTDAKGKFNAVFSGFM</sequence>
<organism evidence="1 2">
    <name type="scientific">Lipomyces kononenkoae</name>
    <name type="common">Yeast</name>
    <dbReference type="NCBI Taxonomy" id="34357"/>
    <lineage>
        <taxon>Eukaryota</taxon>
        <taxon>Fungi</taxon>
        <taxon>Dikarya</taxon>
        <taxon>Ascomycota</taxon>
        <taxon>Saccharomycotina</taxon>
        <taxon>Lipomycetes</taxon>
        <taxon>Lipomycetales</taxon>
        <taxon>Lipomycetaceae</taxon>
        <taxon>Lipomyces</taxon>
    </lineage>
</organism>
<comment type="caution">
    <text evidence="1">The sequence shown here is derived from an EMBL/GenBank/DDBJ whole genome shotgun (WGS) entry which is preliminary data.</text>
</comment>
<evidence type="ECO:0000313" key="1">
    <source>
        <dbReference type="EMBL" id="KAK9238911.1"/>
    </source>
</evidence>
<reference evidence="2" key="1">
    <citation type="journal article" date="2024" name="Front. Bioeng. Biotechnol.">
        <title>Genome-scale model development and genomic sequencing of the oleaginous clade Lipomyces.</title>
        <authorList>
            <person name="Czajka J.J."/>
            <person name="Han Y."/>
            <person name="Kim J."/>
            <person name="Mondo S.J."/>
            <person name="Hofstad B.A."/>
            <person name="Robles A."/>
            <person name="Haridas S."/>
            <person name="Riley R."/>
            <person name="LaButti K."/>
            <person name="Pangilinan J."/>
            <person name="Andreopoulos W."/>
            <person name="Lipzen A."/>
            <person name="Yan J."/>
            <person name="Wang M."/>
            <person name="Ng V."/>
            <person name="Grigoriev I.V."/>
            <person name="Spatafora J.W."/>
            <person name="Magnuson J.K."/>
            <person name="Baker S.E."/>
            <person name="Pomraning K.R."/>
        </authorList>
    </citation>
    <scope>NUCLEOTIDE SEQUENCE [LARGE SCALE GENOMIC DNA]</scope>
    <source>
        <strain evidence="2">CBS 7786</strain>
    </source>
</reference>